<dbReference type="VEuPathDB" id="CryptoDB:Chro.70183"/>
<accession>A0A0S4TIB6</accession>
<feature type="region of interest" description="Disordered" evidence="1">
    <location>
        <begin position="481"/>
        <end position="525"/>
    </location>
</feature>
<feature type="region of interest" description="Disordered" evidence="1">
    <location>
        <begin position="68"/>
        <end position="105"/>
    </location>
</feature>
<dbReference type="VEuPathDB" id="CryptoDB:ChTU502y2012_407g0760"/>
<feature type="region of interest" description="Disordered" evidence="1">
    <location>
        <begin position="435"/>
        <end position="457"/>
    </location>
</feature>
<feature type="region of interest" description="Disordered" evidence="1">
    <location>
        <begin position="198"/>
        <end position="242"/>
    </location>
</feature>
<feature type="region of interest" description="Disordered" evidence="1">
    <location>
        <begin position="592"/>
        <end position="672"/>
    </location>
</feature>
<gene>
    <name evidence="2" type="ORF">CHUDEA7_1550</name>
</gene>
<feature type="compositionally biased region" description="Low complexity" evidence="1">
    <location>
        <begin position="226"/>
        <end position="242"/>
    </location>
</feature>
<name>A0A0S4TIB6_CRYHO</name>
<reference evidence="2" key="1">
    <citation type="submission" date="2015-08" db="EMBL/GenBank/DDBJ databases">
        <authorList>
            <person name="Babu N.S."/>
            <person name="Beckwith C.J."/>
            <person name="Beseler K.G."/>
            <person name="Brison A."/>
            <person name="Carone J.V."/>
            <person name="Caskin T.P."/>
            <person name="Diamond M."/>
            <person name="Durham M.E."/>
            <person name="Foxe J.M."/>
            <person name="Go M."/>
            <person name="Henderson B.A."/>
            <person name="Jones I.B."/>
            <person name="McGettigan J.A."/>
            <person name="Micheletti S.J."/>
            <person name="Nasrallah M.E."/>
            <person name="Ortiz D."/>
            <person name="Piller C.R."/>
            <person name="Privatt S.R."/>
            <person name="Schneider S.L."/>
            <person name="Sharp S."/>
            <person name="Smith T.C."/>
            <person name="Stanton J.D."/>
            <person name="Ullery H.E."/>
            <person name="Wilson R.J."/>
            <person name="Serrano M.G."/>
            <person name="Buck G."/>
            <person name="Lee V."/>
            <person name="Wang Y."/>
            <person name="Carvalho R."/>
            <person name="Voegtly L."/>
            <person name="Shi R."/>
            <person name="Duckworth R."/>
            <person name="Johnson A."/>
            <person name="Loviza R."/>
            <person name="Walstead R."/>
            <person name="Shah Z."/>
            <person name="Kiflezghi M."/>
            <person name="Wade K."/>
            <person name="Ball S.L."/>
            <person name="Bradley K.W."/>
            <person name="Asai D.J."/>
            <person name="Bowman C.A."/>
            <person name="Russell D.A."/>
            <person name="Pope W.H."/>
            <person name="Jacobs-Sera D."/>
            <person name="Hendrix R.W."/>
            <person name="Hatfull G.F."/>
        </authorList>
    </citation>
    <scope>NUCLEOTIDE SEQUENCE [LARGE SCALE GENOMIC DNA]</scope>
</reference>
<sequence>MEEGYDWDQISSFQIVDGMNISSSSLLDDELLITSPDSSNNGNSVSLEQREFSRPICSPLSQFLVGSDGSNSKNVGQKHFSQHQHTNSAGGAGGSNFNLNNSHSSIVGESQHYGLQSGLTNSGNNIRDNSIYNTGYQFNDTEKISTTEKEFTKRKRPYSNDSNNNINVGSNSSNRIGNCTQNSLSGITRSVMGIGGIGAGVTNNSLTKTPTKTRTRKVRESSDDFGNSSSGPSVHSKSGYSSNSSGESCSFGSSSNISEDLNSVKYYEGFKLPLGDLGRKMLLKKLREIHTQNPTKMEKALTDHGLSYTRIRFASVQQLFKISYVCDVFDYALSIHCEFGRPRHRDSSKSVQLSSVNSNSNMIQQQSHSNISSRRVIDSQQHNNGLSGGAAVQGGISEKFESHSAIGNTNGGVIPRGQGLLDDSSKVLGKLETDLDTYTPETSPCSHRSYSSSKSLYSKDSSLISNTPLNKIEHDITSPISIFSTTSGSPSSQRKRRGSAKSSYNFSPPPIPVTNSPIQSGDPKDISSLNPELSNFMNNQNLINYNIIQGNVSNNNMNGNSTVSGFSTQSDVCTSHFPDHQQQLHHNIGHYNNINNHIQNGGRAPHHPPPSYHKKHEEHEPLDSMISMNSGSDSVLQKPAKRQKIRSKKKNTLADIRSEPPTQATYSYSSSTQPGINNGSSIFVCGDIDEIYCTSTINTEVTPFYQPESEIAHLGEFETSHHSHNYHNHHQDSIHFISSTESHDQNIPICSAFGSPFDSSLIISSSLDTESSQNSGIITCDSPTSFYLYSQPNISSNYDEYMDSSCLNGFLTQGLNSIEMLNSSELEMDNFDIGCPLISI</sequence>
<feature type="compositionally biased region" description="Low complexity" evidence="1">
    <location>
        <begin position="443"/>
        <end position="457"/>
    </location>
</feature>
<proteinExistence type="predicted"/>
<feature type="compositionally biased region" description="Polar residues" evidence="1">
    <location>
        <begin position="626"/>
        <end position="635"/>
    </location>
</feature>
<feature type="compositionally biased region" description="Basic residues" evidence="1">
    <location>
        <begin position="639"/>
        <end position="651"/>
    </location>
</feature>
<evidence type="ECO:0000313" key="2">
    <source>
        <dbReference type="EMBL" id="CUV07134.1"/>
    </source>
</evidence>
<organism evidence="2">
    <name type="scientific">Cryptosporidium hominis</name>
    <dbReference type="NCBI Taxonomy" id="237895"/>
    <lineage>
        <taxon>Eukaryota</taxon>
        <taxon>Sar</taxon>
        <taxon>Alveolata</taxon>
        <taxon>Apicomplexa</taxon>
        <taxon>Conoidasida</taxon>
        <taxon>Coccidia</taxon>
        <taxon>Eucoccidiorida</taxon>
        <taxon>Eimeriorina</taxon>
        <taxon>Cryptosporidiidae</taxon>
        <taxon>Cryptosporidium</taxon>
    </lineage>
</organism>
<feature type="compositionally biased region" description="Low complexity" evidence="1">
    <location>
        <begin position="159"/>
        <end position="177"/>
    </location>
</feature>
<evidence type="ECO:0000256" key="1">
    <source>
        <dbReference type="SAM" id="MobiDB-lite"/>
    </source>
</evidence>
<dbReference type="VEuPathDB" id="CryptoDB:CHUDEA7_1550"/>
<feature type="region of interest" description="Disordered" evidence="1">
    <location>
        <begin position="147"/>
        <end position="177"/>
    </location>
</feature>
<dbReference type="OrthoDB" id="372810at2759"/>
<dbReference type="VEuPathDB" id="CryptoDB:GY17_00001944"/>
<dbReference type="EMBL" id="LN877953">
    <property type="protein sequence ID" value="CUV07134.1"/>
    <property type="molecule type" value="Genomic_DNA"/>
</dbReference>
<protein>
    <submittedName>
        <fullName evidence="2">Uncharacterized protein</fullName>
    </submittedName>
</protein>
<dbReference type="Proteomes" id="UP000199752">
    <property type="component" value="Chromosome 7"/>
</dbReference>
<feature type="compositionally biased region" description="Low complexity" evidence="1">
    <location>
        <begin position="592"/>
        <end position="602"/>
    </location>
</feature>
<dbReference type="AlphaFoldDB" id="A0A0S4TIB6"/>
<feature type="compositionally biased region" description="Low complexity" evidence="1">
    <location>
        <begin position="481"/>
        <end position="492"/>
    </location>
</feature>